<dbReference type="Proteomes" id="UP000294902">
    <property type="component" value="Unassembled WGS sequence"/>
</dbReference>
<evidence type="ECO:0000313" key="2">
    <source>
        <dbReference type="Proteomes" id="UP000294902"/>
    </source>
</evidence>
<dbReference type="SUPFAM" id="SSF53335">
    <property type="entry name" value="S-adenosyl-L-methionine-dependent methyltransferases"/>
    <property type="match status" value="1"/>
</dbReference>
<gene>
    <name evidence="1" type="ORF">EDC18_101515</name>
</gene>
<dbReference type="PANTHER" id="PTHR43460:SF1">
    <property type="entry name" value="METHYLTRANSFERASE TYPE 11 DOMAIN-CONTAINING PROTEIN"/>
    <property type="match status" value="1"/>
</dbReference>
<accession>A0A4R3MPI6</accession>
<proteinExistence type="predicted"/>
<name>A0A4R3MPI6_9FIRM</name>
<comment type="caution">
    <text evidence="1">The sequence shown here is derived from an EMBL/GenBank/DDBJ whole genome shotgun (WGS) entry which is preliminary data.</text>
</comment>
<dbReference type="RefSeq" id="WP_132249921.1">
    <property type="nucleotide sequence ID" value="NZ_SMAL01000001.1"/>
</dbReference>
<dbReference type="InterPro" id="IPR052939">
    <property type="entry name" value="23S_rRNA_MeTrnsfrase_RlmA"/>
</dbReference>
<keyword evidence="2" id="KW-1185">Reference proteome</keyword>
<dbReference type="Gene3D" id="3.40.50.150">
    <property type="entry name" value="Vaccinia Virus protein VP39"/>
    <property type="match status" value="1"/>
</dbReference>
<protein>
    <recommendedName>
        <fullName evidence="3">Methyltransferase family protein</fullName>
    </recommendedName>
</protein>
<dbReference type="OrthoDB" id="9772751at2"/>
<dbReference type="InterPro" id="IPR029063">
    <property type="entry name" value="SAM-dependent_MTases_sf"/>
</dbReference>
<sequence length="154" mass="17892">MKEVFNNIDLPFNANTFDIISNRHESFDAGEVRRILKDGGYFITQQVGSRNNNDLSKKLLDNFQPQCPEYNLKHQKELLINEGFNIVFENEVLTQTFFYDLGALVYLAKIIEWEFPGFSVDTCFDKLCDLQTDLIEKGYISAIQHRFIIVAQKV</sequence>
<organism evidence="1 2">
    <name type="scientific">Natranaerovirga pectinivora</name>
    <dbReference type="NCBI Taxonomy" id="682400"/>
    <lineage>
        <taxon>Bacteria</taxon>
        <taxon>Bacillati</taxon>
        <taxon>Bacillota</taxon>
        <taxon>Clostridia</taxon>
        <taxon>Lachnospirales</taxon>
        <taxon>Natranaerovirgaceae</taxon>
        <taxon>Natranaerovirga</taxon>
    </lineage>
</organism>
<dbReference type="PANTHER" id="PTHR43460">
    <property type="entry name" value="METHYLTRANSFERASE"/>
    <property type="match status" value="1"/>
</dbReference>
<dbReference type="EMBL" id="SMAL01000001">
    <property type="protein sequence ID" value="TCT17217.1"/>
    <property type="molecule type" value="Genomic_DNA"/>
</dbReference>
<reference evidence="1 2" key="1">
    <citation type="submission" date="2019-03" db="EMBL/GenBank/DDBJ databases">
        <title>Genomic Encyclopedia of Type Strains, Phase IV (KMG-IV): sequencing the most valuable type-strain genomes for metagenomic binning, comparative biology and taxonomic classification.</title>
        <authorList>
            <person name="Goeker M."/>
        </authorList>
    </citation>
    <scope>NUCLEOTIDE SEQUENCE [LARGE SCALE GENOMIC DNA]</scope>
    <source>
        <strain evidence="1 2">DSM 24629</strain>
    </source>
</reference>
<evidence type="ECO:0008006" key="3">
    <source>
        <dbReference type="Google" id="ProtNLM"/>
    </source>
</evidence>
<evidence type="ECO:0000313" key="1">
    <source>
        <dbReference type="EMBL" id="TCT17217.1"/>
    </source>
</evidence>
<dbReference type="AlphaFoldDB" id="A0A4R3MPI6"/>